<dbReference type="GO" id="GO:0008168">
    <property type="term" value="F:methyltransferase activity"/>
    <property type="evidence" value="ECO:0007669"/>
    <property type="project" value="UniProtKB-KW"/>
</dbReference>
<dbReference type="PANTHER" id="PTHR37694">
    <property type="entry name" value="SLR8022 PROTEIN"/>
    <property type="match status" value="1"/>
</dbReference>
<name>A0A2A2EFY1_9BIFI</name>
<sequence>MTADEPQMQVLTDLANMVSVQTEATVSRTVMHTKGGNVVLFSFDAGQQLSEHTAAMPVFVQVLRGRLLIKGGDDEREIVPGDLVYFPTRLPHAVTALEPSIMMLTMNTAARATNAIDAR</sequence>
<gene>
    <name evidence="2" type="ORF">B1526_0872</name>
</gene>
<dbReference type="Gene3D" id="2.60.120.10">
    <property type="entry name" value="Jelly Rolls"/>
    <property type="match status" value="1"/>
</dbReference>
<evidence type="ECO:0000313" key="2">
    <source>
        <dbReference type="EMBL" id="PAU67897.1"/>
    </source>
</evidence>
<dbReference type="AlphaFoldDB" id="A0A2A2EFY1"/>
<keyword evidence="2" id="KW-0489">Methyltransferase</keyword>
<feature type="domain" description="Cupin type-2" evidence="1">
    <location>
        <begin position="40"/>
        <end position="101"/>
    </location>
</feature>
<dbReference type="InterPro" id="IPR013096">
    <property type="entry name" value="Cupin_2"/>
</dbReference>
<dbReference type="GO" id="GO:0032259">
    <property type="term" value="P:methylation"/>
    <property type="evidence" value="ECO:0007669"/>
    <property type="project" value="UniProtKB-KW"/>
</dbReference>
<dbReference type="Proteomes" id="UP000218399">
    <property type="component" value="Unassembled WGS sequence"/>
</dbReference>
<keyword evidence="2" id="KW-0808">Transferase</keyword>
<protein>
    <submittedName>
        <fullName evidence="2">rRNA (Guanine-N1-)-methyltransferase</fullName>
    </submittedName>
</protein>
<dbReference type="EMBL" id="MVOH01000008">
    <property type="protein sequence ID" value="PAU67897.1"/>
    <property type="molecule type" value="Genomic_DNA"/>
</dbReference>
<dbReference type="PANTHER" id="PTHR37694:SF1">
    <property type="entry name" value="SLR8022 PROTEIN"/>
    <property type="match status" value="1"/>
</dbReference>
<proteinExistence type="predicted"/>
<comment type="caution">
    <text evidence="2">The sequence shown here is derived from an EMBL/GenBank/DDBJ whole genome shotgun (WGS) entry which is preliminary data.</text>
</comment>
<evidence type="ECO:0000259" key="1">
    <source>
        <dbReference type="Pfam" id="PF07883"/>
    </source>
</evidence>
<dbReference type="InterPro" id="IPR011051">
    <property type="entry name" value="RmlC_Cupin_sf"/>
</dbReference>
<dbReference type="RefSeq" id="WP_095614885.1">
    <property type="nucleotide sequence ID" value="NZ_MVOH01000008.1"/>
</dbReference>
<dbReference type="InterPro" id="IPR014710">
    <property type="entry name" value="RmlC-like_jellyroll"/>
</dbReference>
<accession>A0A2A2EFY1</accession>
<organism evidence="2 3">
    <name type="scientific">Bifidobacterium criceti</name>
    <dbReference type="NCBI Taxonomy" id="1960969"/>
    <lineage>
        <taxon>Bacteria</taxon>
        <taxon>Bacillati</taxon>
        <taxon>Actinomycetota</taxon>
        <taxon>Actinomycetes</taxon>
        <taxon>Bifidobacteriales</taxon>
        <taxon>Bifidobacteriaceae</taxon>
        <taxon>Bifidobacterium</taxon>
    </lineage>
</organism>
<evidence type="ECO:0000313" key="3">
    <source>
        <dbReference type="Proteomes" id="UP000218399"/>
    </source>
</evidence>
<dbReference type="SUPFAM" id="SSF51182">
    <property type="entry name" value="RmlC-like cupins"/>
    <property type="match status" value="1"/>
</dbReference>
<dbReference type="CDD" id="cd02230">
    <property type="entry name" value="cupin_HP0902-like"/>
    <property type="match status" value="1"/>
</dbReference>
<keyword evidence="3" id="KW-1185">Reference proteome</keyword>
<dbReference type="OrthoDB" id="1121052at2"/>
<dbReference type="Pfam" id="PF07883">
    <property type="entry name" value="Cupin_2"/>
    <property type="match status" value="1"/>
</dbReference>
<reference evidence="2 3" key="1">
    <citation type="journal article" date="2017" name="ISME J.">
        <title>Unveiling bifidobacterial biogeography across the mammalian branch of the tree of life.</title>
        <authorList>
            <person name="Milani C."/>
            <person name="Mangifesta M."/>
            <person name="Mancabelli L."/>
            <person name="Lugli G.A."/>
            <person name="James K."/>
            <person name="Duranti S."/>
            <person name="Turroni F."/>
            <person name="Ferrario C."/>
            <person name="Ossiprandi M.C."/>
            <person name="van Sinderen D."/>
            <person name="Ventura M."/>
        </authorList>
    </citation>
    <scope>NUCLEOTIDE SEQUENCE [LARGE SCALE GENOMIC DNA]</scope>
    <source>
        <strain evidence="3">Ham19E</strain>
    </source>
</reference>